<sequence>MPLRIHFLNVGAGDSTIVDFPARTKGVESFNARIMMIDINSCPDNGYTDVIEYFKAKFSQKSIFRFVCTHPHKDHITGINELFNKSGISINNFWDVKNEFYPEDWENDPSPEDWEMYEKIKNGKISGLTVRNYTSETNPVQCWNEDEIQILSPSSELITYAHTKQDGTKRSGEAVCLNEISSVLLMKVNARKIVFAADAEGKAWEEIISKKRKEIENVHILKASHHGRESGFNEEAVKIMNPEYILFSNSTDADKNHGAEKLYKKAAPKAQILKTSIYGNLIAEISYSATIATKWTND</sequence>
<dbReference type="SUPFAM" id="SSF56281">
    <property type="entry name" value="Metallo-hydrolase/oxidoreductase"/>
    <property type="match status" value="1"/>
</dbReference>
<accession>A0A3P1C9L7</accession>
<dbReference type="OrthoDB" id="418728at2"/>
<evidence type="ECO:0000313" key="2">
    <source>
        <dbReference type="Proteomes" id="UP000274271"/>
    </source>
</evidence>
<proteinExistence type="predicted"/>
<evidence type="ECO:0000313" key="1">
    <source>
        <dbReference type="EMBL" id="RRB09953.1"/>
    </source>
</evidence>
<dbReference type="PANTHER" id="PTHR30619:SF1">
    <property type="entry name" value="RECOMBINATION PROTEIN 2"/>
    <property type="match status" value="1"/>
</dbReference>
<reference evidence="1 2" key="1">
    <citation type="submission" date="2018-11" db="EMBL/GenBank/DDBJ databases">
        <authorList>
            <person name="Zhou Z."/>
            <person name="Wang G."/>
        </authorList>
    </citation>
    <scope>NUCLEOTIDE SEQUENCE [LARGE SCALE GENOMIC DNA]</scope>
    <source>
        <strain evidence="1 2">KCTC42998</strain>
    </source>
</reference>
<dbReference type="InterPro" id="IPR052159">
    <property type="entry name" value="Competence_DNA_uptake"/>
</dbReference>
<dbReference type="InterPro" id="IPR036866">
    <property type="entry name" value="RibonucZ/Hydroxyglut_hydro"/>
</dbReference>
<dbReference type="AlphaFoldDB" id="A0A3P1C9L7"/>
<comment type="caution">
    <text evidence="1">The sequence shown here is derived from an EMBL/GenBank/DDBJ whole genome shotgun (WGS) entry which is preliminary data.</text>
</comment>
<dbReference type="RefSeq" id="WP_124910694.1">
    <property type="nucleotide sequence ID" value="NZ_RQJP01000008.1"/>
</dbReference>
<dbReference type="EMBL" id="RQJP01000008">
    <property type="protein sequence ID" value="RRB09953.1"/>
    <property type="molecule type" value="Genomic_DNA"/>
</dbReference>
<organism evidence="1 2">
    <name type="scientific">Larkinella knui</name>
    <dbReference type="NCBI Taxonomy" id="2025310"/>
    <lineage>
        <taxon>Bacteria</taxon>
        <taxon>Pseudomonadati</taxon>
        <taxon>Bacteroidota</taxon>
        <taxon>Cytophagia</taxon>
        <taxon>Cytophagales</taxon>
        <taxon>Spirosomataceae</taxon>
        <taxon>Larkinella</taxon>
    </lineage>
</organism>
<dbReference type="Proteomes" id="UP000274271">
    <property type="component" value="Unassembled WGS sequence"/>
</dbReference>
<name>A0A3P1C9L7_9BACT</name>
<gene>
    <name evidence="1" type="ORF">EHT87_31025</name>
</gene>
<dbReference type="PANTHER" id="PTHR30619">
    <property type="entry name" value="DNA INTERNALIZATION/COMPETENCE PROTEIN COMEC/REC2"/>
    <property type="match status" value="1"/>
</dbReference>
<protein>
    <recommendedName>
        <fullName evidence="3">MBL fold metallo-hydrolase</fullName>
    </recommendedName>
</protein>
<evidence type="ECO:0008006" key="3">
    <source>
        <dbReference type="Google" id="ProtNLM"/>
    </source>
</evidence>
<keyword evidence="2" id="KW-1185">Reference proteome</keyword>
<dbReference type="Gene3D" id="3.60.15.10">
    <property type="entry name" value="Ribonuclease Z/Hydroxyacylglutathione hydrolase-like"/>
    <property type="match status" value="1"/>
</dbReference>